<comment type="caution">
    <text evidence="5">The sequence shown here is derived from an EMBL/GenBank/DDBJ whole genome shotgun (WGS) entry which is preliminary data.</text>
</comment>
<gene>
    <name evidence="5" type="ORF">CTI12_AA182110</name>
</gene>
<evidence type="ECO:0000313" key="6">
    <source>
        <dbReference type="Proteomes" id="UP000245207"/>
    </source>
</evidence>
<dbReference type="InterPro" id="IPR056423">
    <property type="entry name" value="BACK_BPM_SPOP"/>
</dbReference>
<dbReference type="PROSITE" id="PS50144">
    <property type="entry name" value="MATH"/>
    <property type="match status" value="1"/>
</dbReference>
<dbReference type="SMART" id="SM00061">
    <property type="entry name" value="MATH"/>
    <property type="match status" value="1"/>
</dbReference>
<protein>
    <submittedName>
        <fullName evidence="5">BTB/POZ/MATH-domains containing protein</fullName>
    </submittedName>
</protein>
<dbReference type="Gene3D" id="2.60.210.10">
    <property type="entry name" value="Apoptosis, Tumor Necrosis Factor Receptor Associated Protein 2, Chain A"/>
    <property type="match status" value="1"/>
</dbReference>
<dbReference type="InterPro" id="IPR045005">
    <property type="entry name" value="BPM1-6"/>
</dbReference>
<feature type="domain" description="BTB" evidence="3">
    <location>
        <begin position="165"/>
        <end position="232"/>
    </location>
</feature>
<feature type="domain" description="MATH" evidence="4">
    <location>
        <begin position="6"/>
        <end position="130"/>
    </location>
</feature>
<dbReference type="SUPFAM" id="SSF54695">
    <property type="entry name" value="POZ domain"/>
    <property type="match status" value="1"/>
</dbReference>
<organism evidence="5 6">
    <name type="scientific">Artemisia annua</name>
    <name type="common">Sweet wormwood</name>
    <dbReference type="NCBI Taxonomy" id="35608"/>
    <lineage>
        <taxon>Eukaryota</taxon>
        <taxon>Viridiplantae</taxon>
        <taxon>Streptophyta</taxon>
        <taxon>Embryophyta</taxon>
        <taxon>Tracheophyta</taxon>
        <taxon>Spermatophyta</taxon>
        <taxon>Magnoliopsida</taxon>
        <taxon>eudicotyledons</taxon>
        <taxon>Gunneridae</taxon>
        <taxon>Pentapetalae</taxon>
        <taxon>asterids</taxon>
        <taxon>campanulids</taxon>
        <taxon>Asterales</taxon>
        <taxon>Asteraceae</taxon>
        <taxon>Asteroideae</taxon>
        <taxon>Anthemideae</taxon>
        <taxon>Artemisiinae</taxon>
        <taxon>Artemisia</taxon>
    </lineage>
</organism>
<evidence type="ECO:0000313" key="5">
    <source>
        <dbReference type="EMBL" id="PWA64070.1"/>
    </source>
</evidence>
<dbReference type="InterPro" id="IPR002083">
    <property type="entry name" value="MATH/TRAF_dom"/>
</dbReference>
<proteinExistence type="inferred from homology"/>
<dbReference type="STRING" id="35608.A0A2U1MS55"/>
<dbReference type="SMART" id="SM00225">
    <property type="entry name" value="BTB"/>
    <property type="match status" value="1"/>
</dbReference>
<name>A0A2U1MS55_ARTAN</name>
<accession>A0A2U1MS55</accession>
<dbReference type="InterPro" id="IPR000210">
    <property type="entry name" value="BTB/POZ_dom"/>
</dbReference>
<reference evidence="5 6" key="1">
    <citation type="journal article" date="2018" name="Mol. Plant">
        <title>The genome of Artemisia annua provides insight into the evolution of Asteraceae family and artemisinin biosynthesis.</title>
        <authorList>
            <person name="Shen Q."/>
            <person name="Zhang L."/>
            <person name="Liao Z."/>
            <person name="Wang S."/>
            <person name="Yan T."/>
            <person name="Shi P."/>
            <person name="Liu M."/>
            <person name="Fu X."/>
            <person name="Pan Q."/>
            <person name="Wang Y."/>
            <person name="Lv Z."/>
            <person name="Lu X."/>
            <person name="Zhang F."/>
            <person name="Jiang W."/>
            <person name="Ma Y."/>
            <person name="Chen M."/>
            <person name="Hao X."/>
            <person name="Li L."/>
            <person name="Tang Y."/>
            <person name="Lv G."/>
            <person name="Zhou Y."/>
            <person name="Sun X."/>
            <person name="Brodelius P.E."/>
            <person name="Rose J.K.C."/>
            <person name="Tang K."/>
        </authorList>
    </citation>
    <scope>NUCLEOTIDE SEQUENCE [LARGE SCALE GENOMIC DNA]</scope>
    <source>
        <strain evidence="6">cv. Huhao1</strain>
        <tissue evidence="5">Leaf</tissue>
    </source>
</reference>
<dbReference type="InterPro" id="IPR008974">
    <property type="entry name" value="TRAF-like"/>
</dbReference>
<dbReference type="PANTHER" id="PTHR26379">
    <property type="entry name" value="BTB/POZ AND MATH DOMAIN-CONTAINING PROTEIN 1"/>
    <property type="match status" value="1"/>
</dbReference>
<evidence type="ECO:0000256" key="1">
    <source>
        <dbReference type="ARBA" id="ARBA00004906"/>
    </source>
</evidence>
<dbReference type="InterPro" id="IPR011333">
    <property type="entry name" value="SKP1/BTB/POZ_sf"/>
</dbReference>
<dbReference type="PROSITE" id="PS50097">
    <property type="entry name" value="BTB"/>
    <property type="match status" value="1"/>
</dbReference>
<dbReference type="Gene3D" id="1.25.40.420">
    <property type="match status" value="1"/>
</dbReference>
<dbReference type="Pfam" id="PF00651">
    <property type="entry name" value="BTB"/>
    <property type="match status" value="1"/>
</dbReference>
<evidence type="ECO:0000259" key="4">
    <source>
        <dbReference type="PROSITE" id="PS50144"/>
    </source>
</evidence>
<dbReference type="Pfam" id="PF22486">
    <property type="entry name" value="MATH_2"/>
    <property type="match status" value="1"/>
</dbReference>
<dbReference type="PANTHER" id="PTHR26379:SF293">
    <property type="entry name" value="BTB_POZ AND MATH DOMAIN-CONTAINING PROTEIN 3"/>
    <property type="match status" value="1"/>
</dbReference>
<dbReference type="Gene3D" id="3.30.710.10">
    <property type="entry name" value="Potassium Channel Kv1.1, Chain A"/>
    <property type="match status" value="1"/>
</dbReference>
<dbReference type="SUPFAM" id="SSF49599">
    <property type="entry name" value="TRAF domain-like"/>
    <property type="match status" value="1"/>
</dbReference>
<comment type="pathway">
    <text evidence="1">Protein modification; protein ubiquitination.</text>
</comment>
<dbReference type="EMBL" id="PKPP01004502">
    <property type="protein sequence ID" value="PWA64070.1"/>
    <property type="molecule type" value="Genomic_DNA"/>
</dbReference>
<evidence type="ECO:0000259" key="3">
    <source>
        <dbReference type="PROSITE" id="PS50097"/>
    </source>
</evidence>
<evidence type="ECO:0000256" key="2">
    <source>
        <dbReference type="ARBA" id="ARBA00010846"/>
    </source>
</evidence>
<dbReference type="OrthoDB" id="1660694at2759"/>
<dbReference type="CDD" id="cd00121">
    <property type="entry name" value="MATH"/>
    <property type="match status" value="1"/>
</dbReference>
<dbReference type="Pfam" id="PF24570">
    <property type="entry name" value="BACK_BPM_SPOP"/>
    <property type="match status" value="1"/>
</dbReference>
<sequence>MSTTINGFHVFTVKEYSRLKEMDAGSYISSDTFTVGGYDWELCFYPNSGDIKDTEYVSVFLELVNDGPEVEASFEFTLLDQSGKGVHNVNNVSIELYKKGEGWGYDFMKKLDLESSDYLKDDSLSICCMVGVVQSCIRPKNFTIIPPPPEIEKDFKYLLDHEIGSDIVFRVKGVTFKAHKVILAARSPVFRAQFYGLIGNPALDELELMDIEPTVFKAMLLFIYSDKLPDSQESMGSMSHMIQHLLVAADRFGQDRLKHLCEANLCEELNVDVVATTLSLAHDHHCSELKTFCMDFAVANLQAVIQTEAYKYVEKSCPLLLLELLPKIAELLQKTSLES</sequence>
<keyword evidence="6" id="KW-1185">Reference proteome</keyword>
<comment type="similarity">
    <text evidence="2">Belongs to the Tdpoz family.</text>
</comment>
<dbReference type="CDD" id="cd18280">
    <property type="entry name" value="BTB_POZ_BPM_plant"/>
    <property type="match status" value="1"/>
</dbReference>
<dbReference type="AlphaFoldDB" id="A0A2U1MS55"/>
<dbReference type="GO" id="GO:0016567">
    <property type="term" value="P:protein ubiquitination"/>
    <property type="evidence" value="ECO:0007669"/>
    <property type="project" value="InterPro"/>
</dbReference>
<dbReference type="Proteomes" id="UP000245207">
    <property type="component" value="Unassembled WGS sequence"/>
</dbReference>